<proteinExistence type="predicted"/>
<feature type="repeat" description="ANK" evidence="1">
    <location>
        <begin position="116"/>
        <end position="142"/>
    </location>
</feature>
<dbReference type="Pfam" id="PF12796">
    <property type="entry name" value="Ank_2"/>
    <property type="match status" value="3"/>
</dbReference>
<comment type="caution">
    <text evidence="2">The sequence shown here is derived from an EMBL/GenBank/DDBJ whole genome shotgun (WGS) entry which is preliminary data.</text>
</comment>
<dbReference type="Pfam" id="PF00023">
    <property type="entry name" value="Ank"/>
    <property type="match status" value="1"/>
</dbReference>
<dbReference type="EMBL" id="CAUYUJ010016527">
    <property type="protein sequence ID" value="CAK0866349.1"/>
    <property type="molecule type" value="Genomic_DNA"/>
</dbReference>
<protein>
    <submittedName>
        <fullName evidence="2">Uncharacterized protein</fullName>
    </submittedName>
</protein>
<evidence type="ECO:0000256" key="1">
    <source>
        <dbReference type="PROSITE-ProRule" id="PRU00023"/>
    </source>
</evidence>
<organism evidence="2 3">
    <name type="scientific">Prorocentrum cordatum</name>
    <dbReference type="NCBI Taxonomy" id="2364126"/>
    <lineage>
        <taxon>Eukaryota</taxon>
        <taxon>Sar</taxon>
        <taxon>Alveolata</taxon>
        <taxon>Dinophyceae</taxon>
        <taxon>Prorocentrales</taxon>
        <taxon>Prorocentraceae</taxon>
        <taxon>Prorocentrum</taxon>
    </lineage>
</organism>
<dbReference type="PANTHER" id="PTHR24121">
    <property type="entry name" value="NO MECHANORECEPTOR POTENTIAL C, ISOFORM D-RELATED"/>
    <property type="match status" value="1"/>
</dbReference>
<dbReference type="InterPro" id="IPR002110">
    <property type="entry name" value="Ankyrin_rpt"/>
</dbReference>
<gene>
    <name evidence="2" type="ORF">PCOR1329_LOCUS53549</name>
</gene>
<evidence type="ECO:0000313" key="3">
    <source>
        <dbReference type="Proteomes" id="UP001189429"/>
    </source>
</evidence>
<sequence length="300" mass="31626">MALHCAASRGHEATVRALVAHTSQKGTLIMSVDRTQEKSTALHLAARGGHAKVCRALLELAPCPAALCTASDTCGLTALHLAARGGHREVACALLEPRIGGEIGGEVLLKAKNRYHQRTALHLAAADGHQAVTRELLDRAADKQALLTATDELGQTALHLAAEGGHGGTASSLLEQAPDAGELLAIRERLSGQTALHAAAASGHPAAAHAVRALLEYTPESLVTVKCGRHTALHLASERGCVEAVKALLDHTRAEEKLEFLKTQEDRDPGRGNSGEAVRRAPCRIAPLVLRHREDRKGLP</sequence>
<keyword evidence="1" id="KW-0040">ANK repeat</keyword>
<dbReference type="PROSITE" id="PS50297">
    <property type="entry name" value="ANK_REP_REGION"/>
    <property type="match status" value="4"/>
</dbReference>
<dbReference type="SMART" id="SM00248">
    <property type="entry name" value="ANK"/>
    <property type="match status" value="7"/>
</dbReference>
<dbReference type="PROSITE" id="PS50088">
    <property type="entry name" value="ANK_REPEAT"/>
    <property type="match status" value="4"/>
</dbReference>
<dbReference type="SUPFAM" id="SSF48403">
    <property type="entry name" value="Ankyrin repeat"/>
    <property type="match status" value="1"/>
</dbReference>
<dbReference type="PANTHER" id="PTHR24121:SF23">
    <property type="entry name" value="NO MECHANORECEPTOR POTENTIAL C, ISOFORM H"/>
    <property type="match status" value="1"/>
</dbReference>
<dbReference type="Proteomes" id="UP001189429">
    <property type="component" value="Unassembled WGS sequence"/>
</dbReference>
<reference evidence="2" key="1">
    <citation type="submission" date="2023-10" db="EMBL/GenBank/DDBJ databases">
        <authorList>
            <person name="Chen Y."/>
            <person name="Shah S."/>
            <person name="Dougan E. K."/>
            <person name="Thang M."/>
            <person name="Chan C."/>
        </authorList>
    </citation>
    <scope>NUCLEOTIDE SEQUENCE [LARGE SCALE GENOMIC DNA]</scope>
</reference>
<feature type="repeat" description="ANK" evidence="1">
    <location>
        <begin position="191"/>
        <end position="216"/>
    </location>
</feature>
<evidence type="ECO:0000313" key="2">
    <source>
        <dbReference type="EMBL" id="CAK0866349.1"/>
    </source>
</evidence>
<name>A0ABN9V360_9DINO</name>
<feature type="repeat" description="ANK" evidence="1">
    <location>
        <begin position="74"/>
        <end position="96"/>
    </location>
</feature>
<keyword evidence="3" id="KW-1185">Reference proteome</keyword>
<accession>A0ABN9V360</accession>
<dbReference type="InterPro" id="IPR036770">
    <property type="entry name" value="Ankyrin_rpt-contain_sf"/>
</dbReference>
<dbReference type="Gene3D" id="1.25.40.20">
    <property type="entry name" value="Ankyrin repeat-containing domain"/>
    <property type="match status" value="3"/>
</dbReference>
<feature type="repeat" description="ANK" evidence="1">
    <location>
        <begin position="37"/>
        <end position="59"/>
    </location>
</feature>